<organism evidence="3">
    <name type="scientific">Gongylonema pulchrum</name>
    <dbReference type="NCBI Taxonomy" id="637853"/>
    <lineage>
        <taxon>Eukaryota</taxon>
        <taxon>Metazoa</taxon>
        <taxon>Ecdysozoa</taxon>
        <taxon>Nematoda</taxon>
        <taxon>Chromadorea</taxon>
        <taxon>Rhabditida</taxon>
        <taxon>Spirurina</taxon>
        <taxon>Spiruromorpha</taxon>
        <taxon>Spiruroidea</taxon>
        <taxon>Gongylonematidae</taxon>
        <taxon>Gongylonema</taxon>
    </lineage>
</organism>
<reference evidence="3" key="1">
    <citation type="submission" date="2016-06" db="UniProtKB">
        <authorList>
            <consortium name="WormBaseParasite"/>
        </authorList>
    </citation>
    <scope>IDENTIFICATION</scope>
</reference>
<dbReference type="GO" id="GO:0008540">
    <property type="term" value="C:proteasome regulatory particle, base subcomplex"/>
    <property type="evidence" value="ECO:0007669"/>
    <property type="project" value="TreeGrafter"/>
</dbReference>
<proteinExistence type="predicted"/>
<evidence type="ECO:0000256" key="2">
    <source>
        <dbReference type="SAM" id="MobiDB-lite"/>
    </source>
</evidence>
<feature type="compositionally biased region" description="Low complexity" evidence="2">
    <location>
        <begin position="55"/>
        <end position="68"/>
    </location>
</feature>
<dbReference type="WBParaSite" id="GPUH_0001623101-mRNA-1">
    <property type="protein sequence ID" value="GPUH_0001623101-mRNA-1"/>
    <property type="gene ID" value="GPUH_0001623101"/>
</dbReference>
<feature type="region of interest" description="Disordered" evidence="2">
    <location>
        <begin position="55"/>
        <end position="165"/>
    </location>
</feature>
<feature type="compositionally biased region" description="Low complexity" evidence="2">
    <location>
        <begin position="138"/>
        <end position="153"/>
    </location>
</feature>
<dbReference type="GO" id="GO:0005634">
    <property type="term" value="C:nucleus"/>
    <property type="evidence" value="ECO:0007669"/>
    <property type="project" value="TreeGrafter"/>
</dbReference>
<protein>
    <submittedName>
        <fullName evidence="3">Rhoptry neck protein RON4</fullName>
    </submittedName>
</protein>
<dbReference type="AlphaFoldDB" id="A0A183E5G8"/>
<sequence>LLAYQIAFDLYENASQQFINKIAQSLMGSNYVRAAIDAPTTSGVDTSTAVAAAAAGAATAPETTGPVPMETDEVKTTPAETAKVPTPLKSESTETAVAAVPGDSEEQKSEEKKTGADTEGAQESGESKKSEVMKSSDTATAAAVRTTQTASTTDNAQGSASAESKIKDKVVCERLRSILCGEQTIKHHMQFLIKNNHTDMLILKQTKESGHEANALKLLDPYLPKGEADQFGFKEGGSLYAYGKPFN</sequence>
<feature type="compositionally biased region" description="Basic and acidic residues" evidence="2">
    <location>
        <begin position="125"/>
        <end position="134"/>
    </location>
</feature>
<keyword evidence="1" id="KW-0677">Repeat</keyword>
<feature type="compositionally biased region" description="Basic and acidic residues" evidence="2">
    <location>
        <begin position="105"/>
        <end position="116"/>
    </location>
</feature>
<dbReference type="PANTHER" id="PTHR10943">
    <property type="entry name" value="26S PROTEASOME NON-ATPASE REGULATORY SUBUNIT"/>
    <property type="match status" value="1"/>
</dbReference>
<name>A0A183E5G8_9BILA</name>
<evidence type="ECO:0000256" key="1">
    <source>
        <dbReference type="ARBA" id="ARBA00022737"/>
    </source>
</evidence>
<dbReference type="GO" id="GO:0034515">
    <property type="term" value="C:proteasome storage granule"/>
    <property type="evidence" value="ECO:0007669"/>
    <property type="project" value="TreeGrafter"/>
</dbReference>
<dbReference type="PANTHER" id="PTHR10943:SF2">
    <property type="entry name" value="26S PROTEASOME NON-ATPASE REGULATORY SUBUNIT 1"/>
    <property type="match status" value="1"/>
</dbReference>
<dbReference type="GO" id="GO:0043161">
    <property type="term" value="P:proteasome-mediated ubiquitin-dependent protein catabolic process"/>
    <property type="evidence" value="ECO:0007669"/>
    <property type="project" value="TreeGrafter"/>
</dbReference>
<evidence type="ECO:0000313" key="3">
    <source>
        <dbReference type="WBParaSite" id="GPUH_0001623101-mRNA-1"/>
    </source>
</evidence>
<accession>A0A183E5G8</accession>